<comment type="function">
    <text evidence="8">Catalyzes the ATP-dependent phosphorylation of fructose-l-phosphate to fructose-l,6-bisphosphate.</text>
</comment>
<dbReference type="GO" id="GO:0009024">
    <property type="term" value="F:tagatose-6-phosphate kinase activity"/>
    <property type="evidence" value="ECO:0007669"/>
    <property type="project" value="UniProtKB-EC"/>
</dbReference>
<dbReference type="GO" id="GO:0008662">
    <property type="term" value="F:1-phosphofructokinase activity"/>
    <property type="evidence" value="ECO:0007669"/>
    <property type="project" value="UniProtKB-UniRule"/>
</dbReference>
<dbReference type="InterPro" id="IPR029056">
    <property type="entry name" value="Ribokinase-like"/>
</dbReference>
<gene>
    <name evidence="10" type="primary">pfkB</name>
    <name evidence="10" type="ORF">FWJ32_03310</name>
</gene>
<evidence type="ECO:0000259" key="9">
    <source>
        <dbReference type="Pfam" id="PF00294"/>
    </source>
</evidence>
<dbReference type="EC" id="2.7.1.144" evidence="7"/>
<dbReference type="PROSITE" id="PS00583">
    <property type="entry name" value="PFKB_KINASES_1"/>
    <property type="match status" value="1"/>
</dbReference>
<dbReference type="SUPFAM" id="SSF53613">
    <property type="entry name" value="Ribokinase-like"/>
    <property type="match status" value="1"/>
</dbReference>
<dbReference type="GO" id="GO:0016052">
    <property type="term" value="P:carbohydrate catabolic process"/>
    <property type="evidence" value="ECO:0007669"/>
    <property type="project" value="UniProtKB-ARBA"/>
</dbReference>
<dbReference type="NCBIfam" id="TIGR03168">
    <property type="entry name" value="1-PFK"/>
    <property type="match status" value="1"/>
</dbReference>
<accession>A0A5D8QE55</accession>
<dbReference type="InterPro" id="IPR002173">
    <property type="entry name" value="Carboh/pur_kinase_PfkB_CS"/>
</dbReference>
<evidence type="ECO:0000256" key="8">
    <source>
        <dbReference type="RuleBase" id="RU369061"/>
    </source>
</evidence>
<evidence type="ECO:0000256" key="7">
    <source>
        <dbReference type="PIRNR" id="PIRNR000535"/>
    </source>
</evidence>
<dbReference type="CDD" id="cd01164">
    <property type="entry name" value="FruK_PfkB_like"/>
    <property type="match status" value="1"/>
</dbReference>
<evidence type="ECO:0000256" key="5">
    <source>
        <dbReference type="ARBA" id="ARBA00022840"/>
    </source>
</evidence>
<keyword evidence="7" id="KW-0423">Lactose metabolism</keyword>
<dbReference type="Pfam" id="PF00294">
    <property type="entry name" value="PfkB"/>
    <property type="match status" value="1"/>
</dbReference>
<comment type="pathway">
    <text evidence="7">Carbohydrate metabolism; D-tagatose 6-phosphate degradation; D-glyceraldehyde 3-phosphate and glycerone phosphate from D-tagatose 6-phosphate: step 1/2.</text>
</comment>
<dbReference type="PANTHER" id="PTHR46566:SF1">
    <property type="entry name" value="1-PHOSPHOFRUCTOKINASE"/>
    <property type="match status" value="1"/>
</dbReference>
<comment type="catalytic activity">
    <reaction evidence="6 8">
        <text>beta-D-fructose 1-phosphate + ATP = beta-D-fructose 1,6-bisphosphate + ADP + H(+)</text>
        <dbReference type="Rhea" id="RHEA:14213"/>
        <dbReference type="ChEBI" id="CHEBI:15378"/>
        <dbReference type="ChEBI" id="CHEBI:30616"/>
        <dbReference type="ChEBI" id="CHEBI:32966"/>
        <dbReference type="ChEBI" id="CHEBI:138881"/>
        <dbReference type="ChEBI" id="CHEBI:456216"/>
        <dbReference type="EC" id="2.7.1.56"/>
    </reaction>
</comment>
<dbReference type="PIRSF" id="PIRSF000535">
    <property type="entry name" value="1PFK/6PFK/LacC"/>
    <property type="match status" value="1"/>
</dbReference>
<organism evidence="10 11">
    <name type="scientific">Calorimonas adulescens</name>
    <dbReference type="NCBI Taxonomy" id="2606906"/>
    <lineage>
        <taxon>Bacteria</taxon>
        <taxon>Bacillati</taxon>
        <taxon>Bacillota</taxon>
        <taxon>Clostridia</taxon>
        <taxon>Thermoanaerobacterales</taxon>
        <taxon>Thermoanaerobacteraceae</taxon>
        <taxon>Calorimonas</taxon>
    </lineage>
</organism>
<dbReference type="GO" id="GO:0005524">
    <property type="term" value="F:ATP binding"/>
    <property type="evidence" value="ECO:0007669"/>
    <property type="project" value="UniProtKB-UniRule"/>
</dbReference>
<evidence type="ECO:0000256" key="4">
    <source>
        <dbReference type="ARBA" id="ARBA00022777"/>
    </source>
</evidence>
<comment type="catalytic activity">
    <reaction evidence="7">
        <text>D-tagatofuranose 6-phosphate + ATP = D-tagatofuranose 1,6-bisphosphate + ADP + H(+)</text>
        <dbReference type="Rhea" id="RHEA:12420"/>
        <dbReference type="ChEBI" id="CHEBI:15378"/>
        <dbReference type="ChEBI" id="CHEBI:30616"/>
        <dbReference type="ChEBI" id="CHEBI:58694"/>
        <dbReference type="ChEBI" id="CHEBI:58695"/>
        <dbReference type="ChEBI" id="CHEBI:456216"/>
        <dbReference type="EC" id="2.7.1.144"/>
    </reaction>
</comment>
<dbReference type="GO" id="GO:0005988">
    <property type="term" value="P:lactose metabolic process"/>
    <property type="evidence" value="ECO:0007669"/>
    <property type="project" value="UniProtKB-KW"/>
</dbReference>
<comment type="caution">
    <text evidence="10">The sequence shown here is derived from an EMBL/GenBank/DDBJ whole genome shotgun (WGS) entry which is preliminary data.</text>
</comment>
<keyword evidence="11" id="KW-1185">Reference proteome</keyword>
<dbReference type="AlphaFoldDB" id="A0A5D8QE55"/>
<dbReference type="InterPro" id="IPR011611">
    <property type="entry name" value="PfkB_dom"/>
</dbReference>
<keyword evidence="4 8" id="KW-0418">Kinase</keyword>
<keyword evidence="5 7" id="KW-0067">ATP-binding</keyword>
<name>A0A5D8QE55_9THEO</name>
<dbReference type="UniPathway" id="UPA00704">
    <property type="reaction ID" value="UER00715"/>
</dbReference>
<evidence type="ECO:0000256" key="6">
    <source>
        <dbReference type="ARBA" id="ARBA00047745"/>
    </source>
</evidence>
<dbReference type="GO" id="GO:0005829">
    <property type="term" value="C:cytosol"/>
    <property type="evidence" value="ECO:0007669"/>
    <property type="project" value="TreeGrafter"/>
</dbReference>
<evidence type="ECO:0000256" key="1">
    <source>
        <dbReference type="ARBA" id="ARBA00005380"/>
    </source>
</evidence>
<keyword evidence="3 7" id="KW-0547">Nucleotide-binding</keyword>
<dbReference type="PANTHER" id="PTHR46566">
    <property type="entry name" value="1-PHOSPHOFRUCTOKINASE-RELATED"/>
    <property type="match status" value="1"/>
</dbReference>
<dbReference type="InterPro" id="IPR022463">
    <property type="entry name" value="1-PFruKinase"/>
</dbReference>
<dbReference type="FunFam" id="3.40.1190.20:FF:000001">
    <property type="entry name" value="Phosphofructokinase"/>
    <property type="match status" value="1"/>
</dbReference>
<dbReference type="Proteomes" id="UP000322976">
    <property type="component" value="Unassembled WGS sequence"/>
</dbReference>
<dbReference type="PROSITE" id="PS00584">
    <property type="entry name" value="PFKB_KINASES_2"/>
    <property type="match status" value="1"/>
</dbReference>
<comment type="similarity">
    <text evidence="1">Belongs to the carbohydrate kinase pfkB family.</text>
</comment>
<dbReference type="Gene3D" id="3.40.1190.20">
    <property type="match status" value="1"/>
</dbReference>
<evidence type="ECO:0000256" key="2">
    <source>
        <dbReference type="ARBA" id="ARBA00022679"/>
    </source>
</evidence>
<reference evidence="10 11" key="1">
    <citation type="submission" date="2019-08" db="EMBL/GenBank/DDBJ databases">
        <title>Calorimonas adulescens gen. nov., sp. nov., an anaerobic thermophilic bacterium from Sakhalin hot spring.</title>
        <authorList>
            <person name="Khomyakova M.A."/>
            <person name="Merkel A.Y."/>
            <person name="Novikov A."/>
            <person name="Bonch-Osmolovskaya E.A."/>
            <person name="Slobodkin A.I."/>
        </authorList>
    </citation>
    <scope>NUCLEOTIDE SEQUENCE [LARGE SCALE GENOMIC DNA]</scope>
    <source>
        <strain evidence="10 11">A05MB</strain>
    </source>
</reference>
<dbReference type="GO" id="GO:0044281">
    <property type="term" value="P:small molecule metabolic process"/>
    <property type="evidence" value="ECO:0007669"/>
    <property type="project" value="UniProtKB-ARBA"/>
</dbReference>
<evidence type="ECO:0000313" key="11">
    <source>
        <dbReference type="Proteomes" id="UP000322976"/>
    </source>
</evidence>
<dbReference type="EMBL" id="VTPS01000003">
    <property type="protein sequence ID" value="TZE82990.1"/>
    <property type="molecule type" value="Genomic_DNA"/>
</dbReference>
<sequence length="306" mass="33846">MVEMIATVTLNPAIDHTVYVERFVPCSLNRAADSEYSIGGKGINVSKVLAELGISSIALGFLGKNAGHISDELKEMGITPDFIEVPGNTRTNIKIIDRSNAASTEVNEPGPWITPEWLNELKERVLYWAERCEYITFSGSLPQGLNEDIYKELIQIAKEKGARTILDADGESLRKGLESAPYMIKPNIHELKNLVGHPLDDEREVMNVCNEIISSGIEVVIVSMGSKGSIYADSKGVYRAYPLELDVKSTVGAGDAMVAGFLYAVDRGFDGESTARFAAASSSCRIISDFKRIREFYERIRIERWQ</sequence>
<evidence type="ECO:0000313" key="10">
    <source>
        <dbReference type="EMBL" id="TZE82990.1"/>
    </source>
</evidence>
<keyword evidence="2 7" id="KW-0808">Transferase</keyword>
<proteinExistence type="inferred from homology"/>
<comment type="similarity">
    <text evidence="7">Belongs to the carbohydrate kinase PfkB family. LacC subfamily.</text>
</comment>
<feature type="domain" description="Carbohydrate kinase PfkB" evidence="9">
    <location>
        <begin position="10"/>
        <end position="286"/>
    </location>
</feature>
<dbReference type="GO" id="GO:2001059">
    <property type="term" value="P:D-tagatose 6-phosphate catabolic process"/>
    <property type="evidence" value="ECO:0007669"/>
    <property type="project" value="UniProtKB-UniPathway"/>
</dbReference>
<evidence type="ECO:0000256" key="3">
    <source>
        <dbReference type="ARBA" id="ARBA00022741"/>
    </source>
</evidence>
<dbReference type="NCBIfam" id="TIGR03828">
    <property type="entry name" value="pfkB"/>
    <property type="match status" value="1"/>
</dbReference>
<dbReference type="InterPro" id="IPR017583">
    <property type="entry name" value="Tagatose/fructose_Pkinase"/>
</dbReference>
<protein>
    <recommendedName>
        <fullName evidence="7">Tagatose-6-phosphate kinase</fullName>
        <ecNumber evidence="7">2.7.1.144</ecNumber>
    </recommendedName>
</protein>